<dbReference type="Gene3D" id="3.80.10.10">
    <property type="entry name" value="Ribonuclease Inhibitor"/>
    <property type="match status" value="1"/>
</dbReference>
<evidence type="ECO:0000313" key="1">
    <source>
        <dbReference type="EMBL" id="KAJ3077598.1"/>
    </source>
</evidence>
<evidence type="ECO:0000313" key="2">
    <source>
        <dbReference type="Proteomes" id="UP001211907"/>
    </source>
</evidence>
<dbReference type="InterPro" id="IPR032675">
    <property type="entry name" value="LRR_dom_sf"/>
</dbReference>
<keyword evidence="2" id="KW-1185">Reference proteome</keyword>
<gene>
    <name evidence="1" type="ORF">HK100_010969</name>
</gene>
<dbReference type="EMBL" id="JADGJH010006292">
    <property type="protein sequence ID" value="KAJ3077598.1"/>
    <property type="molecule type" value="Genomic_DNA"/>
</dbReference>
<proteinExistence type="predicted"/>
<sequence length="55" mass="5562">MVEAIADGVPGLVEVSLTGCLAVTDVGVLGLRQRCKGLKVLRVVGCLRVVIGGGN</sequence>
<dbReference type="Proteomes" id="UP001211907">
    <property type="component" value="Unassembled WGS sequence"/>
</dbReference>
<protein>
    <submittedName>
        <fullName evidence="1">Uncharacterized protein</fullName>
    </submittedName>
</protein>
<name>A0AAD5SM52_9FUNG</name>
<comment type="caution">
    <text evidence="1">The sequence shown here is derived from an EMBL/GenBank/DDBJ whole genome shotgun (WGS) entry which is preliminary data.</text>
</comment>
<organism evidence="1 2">
    <name type="scientific">Physocladia obscura</name>
    <dbReference type="NCBI Taxonomy" id="109957"/>
    <lineage>
        <taxon>Eukaryota</taxon>
        <taxon>Fungi</taxon>
        <taxon>Fungi incertae sedis</taxon>
        <taxon>Chytridiomycota</taxon>
        <taxon>Chytridiomycota incertae sedis</taxon>
        <taxon>Chytridiomycetes</taxon>
        <taxon>Chytridiales</taxon>
        <taxon>Chytriomycetaceae</taxon>
        <taxon>Physocladia</taxon>
    </lineage>
</organism>
<dbReference type="AlphaFoldDB" id="A0AAD5SM52"/>
<feature type="non-terminal residue" evidence="1">
    <location>
        <position position="55"/>
    </location>
</feature>
<accession>A0AAD5SM52</accession>
<reference evidence="1" key="1">
    <citation type="submission" date="2020-05" db="EMBL/GenBank/DDBJ databases">
        <title>Phylogenomic resolution of chytrid fungi.</title>
        <authorList>
            <person name="Stajich J.E."/>
            <person name="Amses K."/>
            <person name="Simmons R."/>
            <person name="Seto K."/>
            <person name="Myers J."/>
            <person name="Bonds A."/>
            <person name="Quandt C.A."/>
            <person name="Barry K."/>
            <person name="Liu P."/>
            <person name="Grigoriev I."/>
            <person name="Longcore J.E."/>
            <person name="James T.Y."/>
        </authorList>
    </citation>
    <scope>NUCLEOTIDE SEQUENCE</scope>
    <source>
        <strain evidence="1">JEL0513</strain>
    </source>
</reference>